<protein>
    <submittedName>
        <fullName evidence="6">Multidrug resistance protein MdtA</fullName>
    </submittedName>
</protein>
<dbReference type="GO" id="GO:0015679">
    <property type="term" value="P:plasma membrane copper ion transport"/>
    <property type="evidence" value="ECO:0007669"/>
    <property type="project" value="TreeGrafter"/>
</dbReference>
<dbReference type="PANTHER" id="PTHR30097">
    <property type="entry name" value="CATION EFFLUX SYSTEM PROTEIN CUSB"/>
    <property type="match status" value="1"/>
</dbReference>
<proteinExistence type="inferred from homology"/>
<evidence type="ECO:0000313" key="6">
    <source>
        <dbReference type="EMBL" id="OIR04714.1"/>
    </source>
</evidence>
<gene>
    <name evidence="6" type="primary">mdtA_19</name>
    <name evidence="6" type="ORF">GALL_131000</name>
</gene>
<dbReference type="GO" id="GO:0060003">
    <property type="term" value="P:copper ion export"/>
    <property type="evidence" value="ECO:0007669"/>
    <property type="project" value="TreeGrafter"/>
</dbReference>
<dbReference type="Pfam" id="PF25973">
    <property type="entry name" value="BSH_CzcB"/>
    <property type="match status" value="1"/>
</dbReference>
<dbReference type="SUPFAM" id="SSF111369">
    <property type="entry name" value="HlyD-like secretion proteins"/>
    <property type="match status" value="1"/>
</dbReference>
<dbReference type="EMBL" id="MLJW01000055">
    <property type="protein sequence ID" value="OIR04714.1"/>
    <property type="molecule type" value="Genomic_DNA"/>
</dbReference>
<dbReference type="Pfam" id="PF25954">
    <property type="entry name" value="Beta-barrel_RND_2"/>
    <property type="match status" value="1"/>
</dbReference>
<evidence type="ECO:0000259" key="4">
    <source>
        <dbReference type="Pfam" id="PF25954"/>
    </source>
</evidence>
<evidence type="ECO:0000256" key="3">
    <source>
        <dbReference type="SAM" id="Coils"/>
    </source>
</evidence>
<dbReference type="Gene3D" id="2.40.420.20">
    <property type="match status" value="1"/>
</dbReference>
<accession>A0A1J5S985</accession>
<comment type="caution">
    <text evidence="6">The sequence shown here is derived from an EMBL/GenBank/DDBJ whole genome shotgun (WGS) entry which is preliminary data.</text>
</comment>
<dbReference type="PANTHER" id="PTHR30097:SF4">
    <property type="entry name" value="SLR6042 PROTEIN"/>
    <property type="match status" value="1"/>
</dbReference>
<dbReference type="FunFam" id="2.40.30.170:FF:000010">
    <property type="entry name" value="Efflux RND transporter periplasmic adaptor subunit"/>
    <property type="match status" value="1"/>
</dbReference>
<keyword evidence="3" id="KW-0175">Coiled coil</keyword>
<dbReference type="Gene3D" id="2.40.30.170">
    <property type="match status" value="1"/>
</dbReference>
<name>A0A1J5S985_9ZZZZ</name>
<organism evidence="6">
    <name type="scientific">mine drainage metagenome</name>
    <dbReference type="NCBI Taxonomy" id="410659"/>
    <lineage>
        <taxon>unclassified sequences</taxon>
        <taxon>metagenomes</taxon>
        <taxon>ecological metagenomes</taxon>
    </lineage>
</organism>
<dbReference type="Gene3D" id="1.10.287.470">
    <property type="entry name" value="Helix hairpin bin"/>
    <property type="match status" value="1"/>
</dbReference>
<dbReference type="GO" id="GO:0030313">
    <property type="term" value="C:cell envelope"/>
    <property type="evidence" value="ECO:0007669"/>
    <property type="project" value="TreeGrafter"/>
</dbReference>
<dbReference type="AlphaFoldDB" id="A0A1J5S985"/>
<feature type="coiled-coil region" evidence="3">
    <location>
        <begin position="163"/>
        <end position="190"/>
    </location>
</feature>
<dbReference type="NCBIfam" id="TIGR01730">
    <property type="entry name" value="RND_mfp"/>
    <property type="match status" value="1"/>
</dbReference>
<dbReference type="InterPro" id="IPR006143">
    <property type="entry name" value="RND_pump_MFP"/>
</dbReference>
<reference evidence="6" key="1">
    <citation type="submission" date="2016-10" db="EMBL/GenBank/DDBJ databases">
        <title>Sequence of Gallionella enrichment culture.</title>
        <authorList>
            <person name="Poehlein A."/>
            <person name="Muehling M."/>
            <person name="Daniel R."/>
        </authorList>
    </citation>
    <scope>NUCLEOTIDE SEQUENCE</scope>
</reference>
<dbReference type="GO" id="GO:0022857">
    <property type="term" value="F:transmembrane transporter activity"/>
    <property type="evidence" value="ECO:0007669"/>
    <property type="project" value="InterPro"/>
</dbReference>
<sequence length="386" mass="42302">MSGQLKKIVAGLALVILAAVGYIGWQRFQASSRPESGAEKPVVHTPKDTIRFAENAPQLAFLQIKPVESYPEPMVDSLNARLAYDDNRTARVFSPIAGRVLKIAADAGSEVRAGDELLLLDAPDYAQATSDDVKAKADLERKRQANERAGELLKVNGISLKDKESAEADFHQAEAEAQRTEARLHNLQSMASITDGKFILRAPIGGTVSERQVNLGSEVRTDAANPLFVITDSKKLWALIDLPELYLDKVKVGQPVSVEVDAYPGEIFKGKITVIAEALDPVTRRIQVRAEIDNSSHRLKPEMFARATPVADSRHNMPRIPNTALFSQGLHSFVFVEQSPGVLQRRHIELGLQSHEYSYVKEGLQPGERVVTTGALLLNSELSGND</sequence>
<dbReference type="InterPro" id="IPR058647">
    <property type="entry name" value="BSH_CzcB-like"/>
</dbReference>
<evidence type="ECO:0000256" key="1">
    <source>
        <dbReference type="ARBA" id="ARBA00009477"/>
    </source>
</evidence>
<keyword evidence="2" id="KW-0813">Transport</keyword>
<dbReference type="GO" id="GO:0016020">
    <property type="term" value="C:membrane"/>
    <property type="evidence" value="ECO:0007669"/>
    <property type="project" value="InterPro"/>
</dbReference>
<comment type="similarity">
    <text evidence="1">Belongs to the membrane fusion protein (MFP) (TC 8.A.1) family.</text>
</comment>
<feature type="domain" description="CusB-like beta-barrel" evidence="4">
    <location>
        <begin position="235"/>
        <end position="308"/>
    </location>
</feature>
<dbReference type="InterPro" id="IPR058792">
    <property type="entry name" value="Beta-barrel_RND_2"/>
</dbReference>
<evidence type="ECO:0000256" key="2">
    <source>
        <dbReference type="ARBA" id="ARBA00022448"/>
    </source>
</evidence>
<dbReference type="InterPro" id="IPR051909">
    <property type="entry name" value="MFP_Cation_Efflux"/>
</dbReference>
<feature type="domain" description="CzcB-like barrel-sandwich hybrid" evidence="5">
    <location>
        <begin position="88"/>
        <end position="232"/>
    </location>
</feature>
<evidence type="ECO:0000259" key="5">
    <source>
        <dbReference type="Pfam" id="PF25973"/>
    </source>
</evidence>